<reference evidence="1" key="1">
    <citation type="submission" date="2020-02" db="EMBL/GenBank/DDBJ databases">
        <authorList>
            <person name="Meier V. D."/>
        </authorList>
    </citation>
    <scope>NUCLEOTIDE SEQUENCE</scope>
    <source>
        <strain evidence="1">AVDCRST_MAG19</strain>
    </source>
</reference>
<protein>
    <submittedName>
        <fullName evidence="1">Uncharacterized protein</fullName>
    </submittedName>
</protein>
<dbReference type="AlphaFoldDB" id="A0A6J4US12"/>
<accession>A0A6J4US12</accession>
<name>A0A6J4US12_9BACT</name>
<dbReference type="EMBL" id="CADCWL010000062">
    <property type="protein sequence ID" value="CAA9558247.1"/>
    <property type="molecule type" value="Genomic_DNA"/>
</dbReference>
<sequence length="125" mass="12834">MVEDGEAYRFLSGAEMDPAAVLAAEPAARFVARARLGTGTASDDVDDVWGILIRVPAAGIGVDVGEEREVTTDDGRSFAAAVDGDGRPRGGTAAVLAAARYWELPPAYVRRLAGADGGDGGDGDR</sequence>
<evidence type="ECO:0000313" key="1">
    <source>
        <dbReference type="EMBL" id="CAA9558247.1"/>
    </source>
</evidence>
<proteinExistence type="predicted"/>
<organism evidence="1">
    <name type="scientific">uncultured Thermomicrobiales bacterium</name>
    <dbReference type="NCBI Taxonomy" id="1645740"/>
    <lineage>
        <taxon>Bacteria</taxon>
        <taxon>Pseudomonadati</taxon>
        <taxon>Thermomicrobiota</taxon>
        <taxon>Thermomicrobia</taxon>
        <taxon>Thermomicrobiales</taxon>
        <taxon>environmental samples</taxon>
    </lineage>
</organism>
<gene>
    <name evidence="1" type="ORF">AVDCRST_MAG19-1409</name>
</gene>